<evidence type="ECO:0000256" key="2">
    <source>
        <dbReference type="ARBA" id="ARBA00008255"/>
    </source>
</evidence>
<dbReference type="RefSeq" id="WP_114438360.1">
    <property type="nucleotide sequence ID" value="NZ_QOZG01000001.1"/>
</dbReference>
<evidence type="ECO:0000256" key="1">
    <source>
        <dbReference type="ARBA" id="ARBA00004429"/>
    </source>
</evidence>
<keyword evidence="4" id="KW-0997">Cell inner membrane</keyword>
<evidence type="ECO:0000313" key="11">
    <source>
        <dbReference type="Proteomes" id="UP000253420"/>
    </source>
</evidence>
<dbReference type="Pfam" id="PF05128">
    <property type="entry name" value="DUF697"/>
    <property type="match status" value="1"/>
</dbReference>
<gene>
    <name evidence="10" type="ORF">DUT91_00095</name>
</gene>
<dbReference type="AlphaFoldDB" id="A0A368K7D5"/>
<evidence type="ECO:0000256" key="4">
    <source>
        <dbReference type="ARBA" id="ARBA00022519"/>
    </source>
</evidence>
<dbReference type="PANTHER" id="PTHR39342">
    <property type="entry name" value="UPF0283 MEMBRANE PROTEIN YCJF"/>
    <property type="match status" value="1"/>
</dbReference>
<evidence type="ECO:0000256" key="9">
    <source>
        <dbReference type="SAM" id="MobiDB-lite"/>
    </source>
</evidence>
<comment type="similarity">
    <text evidence="2 8">Belongs to the UPF0283 family.</text>
</comment>
<comment type="subcellular location">
    <subcellularLocation>
        <location evidence="1">Cell inner membrane</location>
        <topology evidence="1">Multi-pass membrane protein</topology>
    </subcellularLocation>
    <subcellularLocation>
        <location evidence="8">Cell membrane</location>
        <topology evidence="8">Multi-pass membrane protein</topology>
    </subcellularLocation>
</comment>
<evidence type="ECO:0000313" key="10">
    <source>
        <dbReference type="EMBL" id="RCS25266.1"/>
    </source>
</evidence>
<dbReference type="PANTHER" id="PTHR39342:SF1">
    <property type="entry name" value="UPF0283 MEMBRANE PROTEIN YCJF"/>
    <property type="match status" value="1"/>
</dbReference>
<dbReference type="NCBIfam" id="TIGR01620">
    <property type="entry name" value="hyp_HI0043"/>
    <property type="match status" value="1"/>
</dbReference>
<dbReference type="InterPro" id="IPR021147">
    <property type="entry name" value="DUF697"/>
</dbReference>
<reference evidence="10 11" key="1">
    <citation type="submission" date="2018-07" db="EMBL/GenBank/DDBJ databases">
        <title>The draft genome of Phyllobacterium salinisoli.</title>
        <authorList>
            <person name="Liu L."/>
            <person name="Li L."/>
            <person name="Zhang X."/>
            <person name="Liang L."/>
        </authorList>
    </citation>
    <scope>NUCLEOTIDE SEQUENCE [LARGE SCALE GENOMIC DNA]</scope>
    <source>
        <strain evidence="10 11">LLAN61</strain>
    </source>
</reference>
<keyword evidence="3 8" id="KW-1003">Cell membrane</keyword>
<evidence type="ECO:0000256" key="3">
    <source>
        <dbReference type="ARBA" id="ARBA00022475"/>
    </source>
</evidence>
<proteinExistence type="inferred from homology"/>
<keyword evidence="5 8" id="KW-0812">Transmembrane</keyword>
<keyword evidence="6 8" id="KW-1133">Transmembrane helix</keyword>
<name>A0A368K7D5_9HYPH</name>
<feature type="region of interest" description="Disordered" evidence="9">
    <location>
        <begin position="1"/>
        <end position="46"/>
    </location>
</feature>
<sequence length="377" mass="40247">MTETPPRRPSAFRLDSPKVSVAGGESRENAASSQGGKKPTATRKPTSIRDMAVVTPAPVDVFEMEGMDPSELDALTPPPALPPRRRFSLGAIFTGALGILVSLAVGIWTDDLIRALFDRATWLGWAALGVAAIALLALVVIVIREGLALRRLASVQSLREEAADAAARDDRRAARDAVSKLTSIAAGLPSTARGREMLNALEEDIIDGRDLIRLAETEILRPLDREARGLILAAAKRVSIVTAVSPRALVDIGYVIFEAARLIRRLSELYGSRPGTLGFLKLSRRVIAHLAVTGTIAVGDSFIQQIIGHGLASRLSARLGEGVINGLMTARIGISAMDLVRPFPFNAERRPGIGDFIGDLARLSGQKVPPGEAEKKD</sequence>
<evidence type="ECO:0000256" key="6">
    <source>
        <dbReference type="ARBA" id="ARBA00022989"/>
    </source>
</evidence>
<dbReference type="OrthoDB" id="9816060at2"/>
<organism evidence="10 11">
    <name type="scientific">Phyllobacterium salinisoli</name>
    <dbReference type="NCBI Taxonomy" id="1899321"/>
    <lineage>
        <taxon>Bacteria</taxon>
        <taxon>Pseudomonadati</taxon>
        <taxon>Pseudomonadota</taxon>
        <taxon>Alphaproteobacteria</taxon>
        <taxon>Hyphomicrobiales</taxon>
        <taxon>Phyllobacteriaceae</taxon>
        <taxon>Phyllobacterium</taxon>
    </lineage>
</organism>
<comment type="caution">
    <text evidence="10">The sequence shown here is derived from an EMBL/GenBank/DDBJ whole genome shotgun (WGS) entry which is preliminary data.</text>
</comment>
<evidence type="ECO:0000256" key="7">
    <source>
        <dbReference type="ARBA" id="ARBA00023136"/>
    </source>
</evidence>
<dbReference type="EMBL" id="QOZG01000001">
    <property type="protein sequence ID" value="RCS25266.1"/>
    <property type="molecule type" value="Genomic_DNA"/>
</dbReference>
<accession>A0A368K7D5</accession>
<evidence type="ECO:0000256" key="5">
    <source>
        <dbReference type="ARBA" id="ARBA00022692"/>
    </source>
</evidence>
<keyword evidence="7 8" id="KW-0472">Membrane</keyword>
<dbReference type="InterPro" id="IPR006507">
    <property type="entry name" value="UPF0283"/>
</dbReference>
<feature type="transmembrane region" description="Helical" evidence="8">
    <location>
        <begin position="87"/>
        <end position="108"/>
    </location>
</feature>
<protein>
    <recommendedName>
        <fullName evidence="8">UPF0283 membrane protein DUT91_00095</fullName>
    </recommendedName>
</protein>
<dbReference type="HAMAP" id="MF_01085">
    <property type="entry name" value="UPF0283"/>
    <property type="match status" value="1"/>
</dbReference>
<feature type="transmembrane region" description="Helical" evidence="8">
    <location>
        <begin position="120"/>
        <end position="143"/>
    </location>
</feature>
<keyword evidence="11" id="KW-1185">Reference proteome</keyword>
<dbReference type="GO" id="GO:0005886">
    <property type="term" value="C:plasma membrane"/>
    <property type="evidence" value="ECO:0007669"/>
    <property type="project" value="UniProtKB-SubCell"/>
</dbReference>
<dbReference type="Proteomes" id="UP000253420">
    <property type="component" value="Unassembled WGS sequence"/>
</dbReference>
<evidence type="ECO:0000256" key="8">
    <source>
        <dbReference type="HAMAP-Rule" id="MF_01085"/>
    </source>
</evidence>